<protein>
    <submittedName>
        <fullName evidence="1">Uncharacterized protein</fullName>
    </submittedName>
</protein>
<name>X0YRS4_9ZZZZ</name>
<proteinExistence type="predicted"/>
<sequence>MSGWTGGRTIEQLEAHMLRVVTAVVAAVGILGGIGSASAADDGYYDELYVPDVAIPSRRVEIYRGPPIVRGQFAPPVYGWVIIRPSSCGEYRYWNGVRCVDARYRPPYVGPRW</sequence>
<accession>X0YRS4</accession>
<comment type="caution">
    <text evidence="1">The sequence shown here is derived from an EMBL/GenBank/DDBJ whole genome shotgun (WGS) entry which is preliminary data.</text>
</comment>
<gene>
    <name evidence="1" type="ORF">S01H1_75457</name>
</gene>
<reference evidence="1" key="1">
    <citation type="journal article" date="2014" name="Front. Microbiol.">
        <title>High frequency of phylogenetically diverse reductive dehalogenase-homologous genes in deep subseafloor sedimentary metagenomes.</title>
        <authorList>
            <person name="Kawai M."/>
            <person name="Futagami T."/>
            <person name="Toyoda A."/>
            <person name="Takaki Y."/>
            <person name="Nishi S."/>
            <person name="Hori S."/>
            <person name="Arai W."/>
            <person name="Tsubouchi T."/>
            <person name="Morono Y."/>
            <person name="Uchiyama I."/>
            <person name="Ito T."/>
            <person name="Fujiyama A."/>
            <person name="Inagaki F."/>
            <person name="Takami H."/>
        </authorList>
    </citation>
    <scope>NUCLEOTIDE SEQUENCE</scope>
    <source>
        <strain evidence="1">Expedition CK06-06</strain>
    </source>
</reference>
<dbReference type="EMBL" id="BARS01050558">
    <property type="protein sequence ID" value="GAG49512.1"/>
    <property type="molecule type" value="Genomic_DNA"/>
</dbReference>
<evidence type="ECO:0000313" key="1">
    <source>
        <dbReference type="EMBL" id="GAG49512.1"/>
    </source>
</evidence>
<dbReference type="AlphaFoldDB" id="X0YRS4"/>
<organism evidence="1">
    <name type="scientific">marine sediment metagenome</name>
    <dbReference type="NCBI Taxonomy" id="412755"/>
    <lineage>
        <taxon>unclassified sequences</taxon>
        <taxon>metagenomes</taxon>
        <taxon>ecological metagenomes</taxon>
    </lineage>
</organism>